<keyword evidence="2" id="KW-1185">Reference proteome</keyword>
<gene>
    <name evidence="1" type="ORF">QIS74_08457</name>
</gene>
<reference evidence="1 2" key="1">
    <citation type="submission" date="2023-04" db="EMBL/GenBank/DDBJ databases">
        <title>Colletotrichum tabacum stain YC1 causing leaf anthracnose on Nicotiana tabacum(L.) cv.</title>
        <authorList>
            <person name="Ji Z."/>
            <person name="Wang M."/>
            <person name="Zhang J."/>
            <person name="Wang N."/>
            <person name="Zhou Z."/>
        </authorList>
    </citation>
    <scope>NUCLEOTIDE SEQUENCE [LARGE SCALE GENOMIC DNA]</scope>
    <source>
        <strain evidence="1 2">YC1</strain>
    </source>
</reference>
<evidence type="ECO:0008006" key="3">
    <source>
        <dbReference type="Google" id="ProtNLM"/>
    </source>
</evidence>
<protein>
    <recommendedName>
        <fullName evidence="3">Heterokaryon incompatibility domain-containing protein</fullName>
    </recommendedName>
</protein>
<name>A0AAV9T7Y6_9PEZI</name>
<accession>A0AAV9T7Y6</accession>
<dbReference type="AlphaFoldDB" id="A0AAV9T7Y6"/>
<dbReference type="PANTHER" id="PTHR39596:SF3">
    <property type="entry name" value="HETEROKARYON INCOMPATIBILITY DOMAIN-CONTAINING PROTEIN"/>
    <property type="match status" value="1"/>
</dbReference>
<dbReference type="EMBL" id="JASAOK010000043">
    <property type="protein sequence ID" value="KAK6215438.1"/>
    <property type="molecule type" value="Genomic_DNA"/>
</dbReference>
<evidence type="ECO:0000313" key="1">
    <source>
        <dbReference type="EMBL" id="KAK6215438.1"/>
    </source>
</evidence>
<evidence type="ECO:0000313" key="2">
    <source>
        <dbReference type="Proteomes" id="UP001327957"/>
    </source>
</evidence>
<organism evidence="1 2">
    <name type="scientific">Colletotrichum tabaci</name>
    <dbReference type="NCBI Taxonomy" id="1209068"/>
    <lineage>
        <taxon>Eukaryota</taxon>
        <taxon>Fungi</taxon>
        <taxon>Dikarya</taxon>
        <taxon>Ascomycota</taxon>
        <taxon>Pezizomycotina</taxon>
        <taxon>Sordariomycetes</taxon>
        <taxon>Hypocreomycetidae</taxon>
        <taxon>Glomerellales</taxon>
        <taxon>Glomerellaceae</taxon>
        <taxon>Colletotrichum</taxon>
        <taxon>Colletotrichum destructivum species complex</taxon>
    </lineage>
</organism>
<sequence>MEHLRTTYSGIAGAELGIDYDHTIDNCHEKHGNTFNDFVHFPRKHGWVLEEGYKLSYLGSGSGARFECKHLDRSTLLQAWIFFQLARSFFSISPTTAVDRADLITEKRLSTRKLSRAVSNWHYEMVKVNTSDPGRAAIEFARVNQLLELARQVVIKNLAEKPSELGETDSPEYVTATNSAAESNDYGDSQRAEDTQDLCLMVFGETLSAALAQTMKACNVKLTGWQSDEEEGWGPPAYVSAEMTIKEWCPRAQRVVKGQLGRNATLLYVTLCAHDTNNHHVHPSPFVRSRCSPNECLYIEAHASSDSGTGSRGAYSPAHHPTCNITSCRLVGPNEEEIIRVLRIDPPADRDGAFPLLKIVGPRMEETIDVVSWTKETEMTEPGLKFATISHVWSQGLGNPRANKIRSCQLRMIRQYLKDVSVAETPSASETHNSNKHIHHFWLDTLAIPQNVENRPDRAELKKAAINRIHQVFKKSSHCIIIDRHLSKQKVPDCSMIAAGLLASAWMMRLWTLQEAFVSNKLHVATSGRYAGTRLLDDMWWDKDNKKELLNLAMERMIRTKMAQSMMGKQRFSKTRAEAEHSDRAKAVLIANAWRATRYRTIERLDDETLVLASLLNVTIPEDLSELPETGTFTTAAAVAGPFSRRVVLMQKFWEKVGRDPVLKDSIPPGIIFLPGTRLPGAGYGWAPLTWMSHGEESYPYPLNASRFPTVLGSHGLVVRYPGFVVEASRDDMKNVIGTGTKSSFRLSVNRGLYEWYSVAVPEVKMSKTMAFIEEEDDSGRQRDIAEKLVNHLGDGKHLRIGIILSRPRPVEAEGEIGLLVQIHNPLVEEESQWRKLAAQVPLNSPDGVSEGSRVFAADARDSEGAVFHCRIIRRVIVSRVATKTAGLAEDGSHVVSRYLDFEQNRIIGVAVSEEQKCLGLGSRS</sequence>
<proteinExistence type="predicted"/>
<dbReference type="Proteomes" id="UP001327957">
    <property type="component" value="Unassembled WGS sequence"/>
</dbReference>
<comment type="caution">
    <text evidence="1">The sequence shown here is derived from an EMBL/GenBank/DDBJ whole genome shotgun (WGS) entry which is preliminary data.</text>
</comment>
<dbReference type="PANTHER" id="PTHR39596">
    <property type="match status" value="1"/>
</dbReference>